<dbReference type="AlphaFoldDB" id="A0A835HUE1"/>
<dbReference type="EMBL" id="JADFTS010000005">
    <property type="protein sequence ID" value="KAF9604864.1"/>
    <property type="molecule type" value="Genomic_DNA"/>
</dbReference>
<evidence type="ECO:0000256" key="5">
    <source>
        <dbReference type="ARBA" id="ARBA00023136"/>
    </source>
</evidence>
<dbReference type="OrthoDB" id="642067at2759"/>
<name>A0A835HUE1_9MAGN</name>
<dbReference type="Pfam" id="PF00892">
    <property type="entry name" value="EamA"/>
    <property type="match status" value="1"/>
</dbReference>
<comment type="similarity">
    <text evidence="2 6">Belongs to the drug/metabolite transporter (DMT) superfamily. Plant drug/metabolite exporter (P-DME) (TC 2.A.7.4) family.</text>
</comment>
<dbReference type="InterPro" id="IPR037185">
    <property type="entry name" value="EmrE-like"/>
</dbReference>
<keyword evidence="4 6" id="KW-1133">Transmembrane helix</keyword>
<keyword evidence="5 6" id="KW-0472">Membrane</keyword>
<protein>
    <recommendedName>
        <fullName evidence="6">WAT1-related protein</fullName>
    </recommendedName>
</protein>
<evidence type="ECO:0000256" key="6">
    <source>
        <dbReference type="RuleBase" id="RU363077"/>
    </source>
</evidence>
<evidence type="ECO:0000313" key="8">
    <source>
        <dbReference type="EMBL" id="KAF9604864.1"/>
    </source>
</evidence>
<evidence type="ECO:0000313" key="9">
    <source>
        <dbReference type="Proteomes" id="UP000631114"/>
    </source>
</evidence>
<feature type="transmembrane region" description="Helical" evidence="6">
    <location>
        <begin position="155"/>
        <end position="172"/>
    </location>
</feature>
<keyword evidence="9" id="KW-1185">Reference proteome</keyword>
<dbReference type="GO" id="GO:0022857">
    <property type="term" value="F:transmembrane transporter activity"/>
    <property type="evidence" value="ECO:0007669"/>
    <property type="project" value="InterPro"/>
</dbReference>
<feature type="transmembrane region" description="Helical" evidence="6">
    <location>
        <begin position="87"/>
        <end position="106"/>
    </location>
</feature>
<dbReference type="InterPro" id="IPR000620">
    <property type="entry name" value="EamA_dom"/>
</dbReference>
<organism evidence="8 9">
    <name type="scientific">Coptis chinensis</name>
    <dbReference type="NCBI Taxonomy" id="261450"/>
    <lineage>
        <taxon>Eukaryota</taxon>
        <taxon>Viridiplantae</taxon>
        <taxon>Streptophyta</taxon>
        <taxon>Embryophyta</taxon>
        <taxon>Tracheophyta</taxon>
        <taxon>Spermatophyta</taxon>
        <taxon>Magnoliopsida</taxon>
        <taxon>Ranunculales</taxon>
        <taxon>Ranunculaceae</taxon>
        <taxon>Coptidoideae</taxon>
        <taxon>Coptis</taxon>
    </lineage>
</organism>
<evidence type="ECO:0000256" key="4">
    <source>
        <dbReference type="ARBA" id="ARBA00022989"/>
    </source>
</evidence>
<dbReference type="InterPro" id="IPR030184">
    <property type="entry name" value="WAT1-related"/>
</dbReference>
<feature type="transmembrane region" description="Helical" evidence="6">
    <location>
        <begin position="184"/>
        <end position="202"/>
    </location>
</feature>
<feature type="transmembrane region" description="Helical" evidence="6">
    <location>
        <begin position="208"/>
        <end position="227"/>
    </location>
</feature>
<sequence>MTSRKTVISLQCLHRVQFLYTQFLLFVFFLGRFEKVDLKCFYSWVKIMGTMLCIVGAILMSSIHSTASSSTPLKTASNMETFNQDRIIGTVCLLAGVILLSFNTILQAITLRDFPAPTSLNAITSIVGAVLTIFLQLIIEHGLEIGPPYVSARKLVGYALLGGVVPGAYGSFQASAMKKKGPVFVSTVSPIGTIFSVVISALTLKDSITSTSLIGMFFIFGGLYSVLWAKKKEEFVVEDEETLSVNDTKMPLLS</sequence>
<evidence type="ECO:0000256" key="3">
    <source>
        <dbReference type="ARBA" id="ARBA00022692"/>
    </source>
</evidence>
<evidence type="ECO:0000256" key="2">
    <source>
        <dbReference type="ARBA" id="ARBA00007635"/>
    </source>
</evidence>
<dbReference type="PANTHER" id="PTHR31218">
    <property type="entry name" value="WAT1-RELATED PROTEIN"/>
    <property type="match status" value="1"/>
</dbReference>
<feature type="transmembrane region" description="Helical" evidence="6">
    <location>
        <begin position="118"/>
        <end position="139"/>
    </location>
</feature>
<comment type="caution">
    <text evidence="8">The sequence shown here is derived from an EMBL/GenBank/DDBJ whole genome shotgun (WGS) entry which is preliminary data.</text>
</comment>
<accession>A0A835HUE1</accession>
<keyword evidence="3 6" id="KW-0812">Transmembrane</keyword>
<dbReference type="Proteomes" id="UP000631114">
    <property type="component" value="Unassembled WGS sequence"/>
</dbReference>
<feature type="domain" description="EamA" evidence="7">
    <location>
        <begin position="88"/>
        <end position="227"/>
    </location>
</feature>
<evidence type="ECO:0000256" key="1">
    <source>
        <dbReference type="ARBA" id="ARBA00004141"/>
    </source>
</evidence>
<reference evidence="8 9" key="1">
    <citation type="submission" date="2020-10" db="EMBL/GenBank/DDBJ databases">
        <title>The Coptis chinensis genome and diversification of protoberbering-type alkaloids.</title>
        <authorList>
            <person name="Wang B."/>
            <person name="Shu S."/>
            <person name="Song C."/>
            <person name="Liu Y."/>
        </authorList>
    </citation>
    <scope>NUCLEOTIDE SEQUENCE [LARGE SCALE GENOMIC DNA]</scope>
    <source>
        <strain evidence="8">HL-2020</strain>
        <tissue evidence="8">Leaf</tissue>
    </source>
</reference>
<feature type="transmembrane region" description="Helical" evidence="6">
    <location>
        <begin position="45"/>
        <end position="67"/>
    </location>
</feature>
<evidence type="ECO:0000259" key="7">
    <source>
        <dbReference type="Pfam" id="PF00892"/>
    </source>
</evidence>
<dbReference type="GO" id="GO:0016020">
    <property type="term" value="C:membrane"/>
    <property type="evidence" value="ECO:0007669"/>
    <property type="project" value="UniProtKB-SubCell"/>
</dbReference>
<gene>
    <name evidence="8" type="ORF">IFM89_011146</name>
</gene>
<dbReference type="SUPFAM" id="SSF103481">
    <property type="entry name" value="Multidrug resistance efflux transporter EmrE"/>
    <property type="match status" value="1"/>
</dbReference>
<comment type="subcellular location">
    <subcellularLocation>
        <location evidence="1 6">Membrane</location>
        <topology evidence="1 6">Multi-pass membrane protein</topology>
    </subcellularLocation>
</comment>
<proteinExistence type="inferred from homology"/>